<evidence type="ECO:0008006" key="2">
    <source>
        <dbReference type="Google" id="ProtNLM"/>
    </source>
</evidence>
<accession>A0A7C3SJ02</accession>
<sequence length="221" mass="23838">MASYLILGAGKFGRLALQRLWSQDPAGRFVIVDRSRQALDKIPCPPGADVDKIEADVTVFLQENLSRYASWDWLIPMVPGHVALAGLPDVLVAGSGWELTDVPSEVENIARMAIRGSGGEVYLSQADHLCPDDCSEPDFCPVSGESRSPALYEKLSALSLPGFRLLVIPTRQLAPGVGGYPPRELLDLARQVAASEENLLIATACRCHGVVHALRRRKAGG</sequence>
<reference evidence="1" key="1">
    <citation type="journal article" date="2020" name="mSystems">
        <title>Genome- and Community-Level Interaction Insights into Carbon Utilization and Element Cycling Functions of Hydrothermarchaeota in Hydrothermal Sediment.</title>
        <authorList>
            <person name="Zhou Z."/>
            <person name="Liu Y."/>
            <person name="Xu W."/>
            <person name="Pan J."/>
            <person name="Luo Z.H."/>
            <person name="Li M."/>
        </authorList>
    </citation>
    <scope>NUCLEOTIDE SEQUENCE [LARGE SCALE GENOMIC DNA]</scope>
    <source>
        <strain evidence="1">SpSt-776</strain>
    </source>
</reference>
<comment type="caution">
    <text evidence="1">The sequence shown here is derived from an EMBL/GenBank/DDBJ whole genome shotgun (WGS) entry which is preliminary data.</text>
</comment>
<dbReference type="AlphaFoldDB" id="A0A7C3SJ02"/>
<evidence type="ECO:0000313" key="1">
    <source>
        <dbReference type="EMBL" id="HGB14802.1"/>
    </source>
</evidence>
<dbReference type="EMBL" id="DTHB01000043">
    <property type="protein sequence ID" value="HGB14802.1"/>
    <property type="molecule type" value="Genomic_DNA"/>
</dbReference>
<name>A0A7C3SJ02_9BACT</name>
<proteinExistence type="predicted"/>
<gene>
    <name evidence="1" type="ORF">ENV62_06160</name>
</gene>
<protein>
    <recommendedName>
        <fullName evidence="2">RCK N-terminal domain-containing protein</fullName>
    </recommendedName>
</protein>
<organism evidence="1">
    <name type="scientific">Desulfobacca acetoxidans</name>
    <dbReference type="NCBI Taxonomy" id="60893"/>
    <lineage>
        <taxon>Bacteria</taxon>
        <taxon>Pseudomonadati</taxon>
        <taxon>Thermodesulfobacteriota</taxon>
        <taxon>Desulfobaccia</taxon>
        <taxon>Desulfobaccales</taxon>
        <taxon>Desulfobaccaceae</taxon>
        <taxon>Desulfobacca</taxon>
    </lineage>
</organism>